<dbReference type="SUPFAM" id="SSF48371">
    <property type="entry name" value="ARM repeat"/>
    <property type="match status" value="1"/>
</dbReference>
<evidence type="ECO:0000313" key="1">
    <source>
        <dbReference type="EMBL" id="OEH76533.1"/>
    </source>
</evidence>
<dbReference type="Gene3D" id="1.25.10.10">
    <property type="entry name" value="Leucine-rich Repeat Variant"/>
    <property type="match status" value="1"/>
</dbReference>
<accession>A0A1D3CZC3</accession>
<dbReference type="InParanoid" id="A0A1D3CZC3"/>
<name>A0A1D3CZC3_9EIME</name>
<dbReference type="VEuPathDB" id="ToxoDB:cyc_07363"/>
<reference evidence="1 2" key="1">
    <citation type="journal article" date="2016" name="BMC Genomics">
        <title>Comparative genomics reveals Cyclospora cayetanensis possesses coccidia-like metabolism and invasion components but unique surface antigens.</title>
        <authorList>
            <person name="Liu S."/>
            <person name="Wang L."/>
            <person name="Zheng H."/>
            <person name="Xu Z."/>
            <person name="Roellig D.M."/>
            <person name="Li N."/>
            <person name="Frace M.A."/>
            <person name="Tang K."/>
            <person name="Arrowood M.J."/>
            <person name="Moss D.M."/>
            <person name="Zhang L."/>
            <person name="Feng Y."/>
            <person name="Xiao L."/>
        </authorList>
    </citation>
    <scope>NUCLEOTIDE SEQUENCE [LARGE SCALE GENOMIC DNA]</scope>
    <source>
        <strain evidence="1 2">CHN_HEN01</strain>
    </source>
</reference>
<gene>
    <name evidence="1" type="ORF">cyc_07363</name>
</gene>
<organism evidence="1 2">
    <name type="scientific">Cyclospora cayetanensis</name>
    <dbReference type="NCBI Taxonomy" id="88456"/>
    <lineage>
        <taxon>Eukaryota</taxon>
        <taxon>Sar</taxon>
        <taxon>Alveolata</taxon>
        <taxon>Apicomplexa</taxon>
        <taxon>Conoidasida</taxon>
        <taxon>Coccidia</taxon>
        <taxon>Eucoccidiorida</taxon>
        <taxon>Eimeriorina</taxon>
        <taxon>Eimeriidae</taxon>
        <taxon>Cyclospora</taxon>
    </lineage>
</organism>
<dbReference type="InterPro" id="IPR011989">
    <property type="entry name" value="ARM-like"/>
</dbReference>
<comment type="caution">
    <text evidence="1">The sequence shown here is derived from an EMBL/GenBank/DDBJ whole genome shotgun (WGS) entry which is preliminary data.</text>
</comment>
<keyword evidence="2" id="KW-1185">Reference proteome</keyword>
<dbReference type="EMBL" id="JROU02001428">
    <property type="protein sequence ID" value="OEH76533.1"/>
    <property type="molecule type" value="Genomic_DNA"/>
</dbReference>
<sequence length="276" mass="30357">MAILGSCSYSQDVRQVAGLSLKTSLQRQQVLQQQQLQQLLPPLLQALQEEARDLRAAAGSAVTALVCCQQLPQQQLQELLQQLLLLLDAPRFDVAEGALNTLSKIAEDMLQGVRLQQLEQQQLQHPEQLIVFIHWTQQQLLPRLLLEANPSAAASTCIHTPEQQQILQQQAVYTLNLFSAAQGFSEGAPFFSLFPEYWGVLGSLAAASNPKTQRAVIQGILQTLETRAAPVLEAAGPLTEFFLHCGGAADYQLKQDALEFWPVIQENLLLICAGAD</sequence>
<dbReference type="InterPro" id="IPR016024">
    <property type="entry name" value="ARM-type_fold"/>
</dbReference>
<proteinExistence type="predicted"/>
<protein>
    <submittedName>
        <fullName evidence="1">Transportin</fullName>
    </submittedName>
</protein>
<dbReference type="AlphaFoldDB" id="A0A1D3CZC3"/>
<dbReference type="Proteomes" id="UP000095192">
    <property type="component" value="Unassembled WGS sequence"/>
</dbReference>
<evidence type="ECO:0000313" key="2">
    <source>
        <dbReference type="Proteomes" id="UP000095192"/>
    </source>
</evidence>